<evidence type="ECO:0000313" key="2">
    <source>
        <dbReference type="EMBL" id="SDL58425.1"/>
    </source>
</evidence>
<keyword evidence="3" id="KW-1185">Reference proteome</keyword>
<keyword evidence="1" id="KW-0812">Transmembrane</keyword>
<feature type="transmembrane region" description="Helical" evidence="1">
    <location>
        <begin position="123"/>
        <end position="144"/>
    </location>
</feature>
<keyword evidence="1" id="KW-0472">Membrane</keyword>
<proteinExistence type="predicted"/>
<evidence type="ECO:0000256" key="1">
    <source>
        <dbReference type="SAM" id="Phobius"/>
    </source>
</evidence>
<dbReference type="EMBL" id="FNGW01000002">
    <property type="protein sequence ID" value="SDL58425.1"/>
    <property type="molecule type" value="Genomic_DNA"/>
</dbReference>
<feature type="transmembrane region" description="Helical" evidence="1">
    <location>
        <begin position="150"/>
        <end position="168"/>
    </location>
</feature>
<dbReference type="AlphaFoldDB" id="A0A1G9LA42"/>
<keyword evidence="1" id="KW-1133">Transmembrane helix</keyword>
<dbReference type="Proteomes" id="UP000199068">
    <property type="component" value="Unassembled WGS sequence"/>
</dbReference>
<feature type="transmembrane region" description="Helical" evidence="1">
    <location>
        <begin position="175"/>
        <end position="199"/>
    </location>
</feature>
<gene>
    <name evidence="2" type="ORF">SAMN04515677_102456</name>
</gene>
<sequence length="257" mass="29907">MNKIEFLEILKDYLKKDFSENEINDILRDYEEYFVDGLIEGKSDMEIIEALGSPKAIANELISQIKKDGKGESSSNDRLNDKLNLLKLRIREKYNQTKDYISEKLTPNINNENHEKNRKWIQVILTILSIILIIPSIAILITLAGIGITLSGFLIAYIATIPLAVNFLKGTTETILLYTFMSMAFIGGQILAWQIYIFLISLCIKIIKNYRHWIKTRNIYINASKKKEEYDKKELEEDYYENLDTDNVKEEGDERYE</sequence>
<organism evidence="2 3">
    <name type="scientific">Romboutsia lituseburensis DSM 797</name>
    <dbReference type="NCBI Taxonomy" id="1121325"/>
    <lineage>
        <taxon>Bacteria</taxon>
        <taxon>Bacillati</taxon>
        <taxon>Bacillota</taxon>
        <taxon>Clostridia</taxon>
        <taxon>Peptostreptococcales</taxon>
        <taxon>Peptostreptococcaceae</taxon>
        <taxon>Romboutsia</taxon>
    </lineage>
</organism>
<dbReference type="STRING" id="1121325.SAMN04515677_102456"/>
<name>A0A1G9LA42_9FIRM</name>
<dbReference type="Pfam" id="PF22564">
    <property type="entry name" value="HAAS"/>
    <property type="match status" value="1"/>
</dbReference>
<dbReference type="RefSeq" id="WP_170139168.1">
    <property type="nucleotide sequence ID" value="NZ_FNGW01000002.1"/>
</dbReference>
<reference evidence="2 3" key="1">
    <citation type="submission" date="2016-10" db="EMBL/GenBank/DDBJ databases">
        <authorList>
            <person name="de Groot N.N."/>
        </authorList>
    </citation>
    <scope>NUCLEOTIDE SEQUENCE [LARGE SCALE GENOMIC DNA]</scope>
    <source>
        <strain evidence="2 3">DSM 797</strain>
    </source>
</reference>
<protein>
    <submittedName>
        <fullName evidence="2">Uncharacterized membrane protein</fullName>
    </submittedName>
</protein>
<evidence type="ECO:0000313" key="3">
    <source>
        <dbReference type="Proteomes" id="UP000199068"/>
    </source>
</evidence>
<accession>A0A1G9LA42</accession>